<dbReference type="Proteomes" id="UP000189670">
    <property type="component" value="Unassembled WGS sequence"/>
</dbReference>
<organism evidence="2 3">
    <name type="scientific">Candidatus Magnetoglobus multicellularis str. Araruama</name>
    <dbReference type="NCBI Taxonomy" id="890399"/>
    <lineage>
        <taxon>Bacteria</taxon>
        <taxon>Pseudomonadati</taxon>
        <taxon>Thermodesulfobacteriota</taxon>
        <taxon>Desulfobacteria</taxon>
        <taxon>Desulfobacterales</taxon>
        <taxon>Desulfobacteraceae</taxon>
        <taxon>Candidatus Magnetoglobus</taxon>
    </lineage>
</organism>
<dbReference type="Gene3D" id="3.40.50.10140">
    <property type="entry name" value="Toll/interleukin-1 receptor homology (TIR) domain"/>
    <property type="match status" value="1"/>
</dbReference>
<dbReference type="Pfam" id="PF13676">
    <property type="entry name" value="TIR_2"/>
    <property type="match status" value="1"/>
</dbReference>
<gene>
    <name evidence="2" type="ORF">OMM_14012</name>
</gene>
<comment type="caution">
    <text evidence="2">The sequence shown here is derived from an EMBL/GenBank/DDBJ whole genome shotgun (WGS) entry which is preliminary data.</text>
</comment>
<dbReference type="AlphaFoldDB" id="A0A1V1NSN4"/>
<proteinExistence type="predicted"/>
<reference evidence="3" key="1">
    <citation type="submission" date="2012-11" db="EMBL/GenBank/DDBJ databases">
        <authorList>
            <person name="Lucero-Rivera Y.E."/>
            <person name="Tovar-Ramirez D."/>
        </authorList>
    </citation>
    <scope>NUCLEOTIDE SEQUENCE [LARGE SCALE GENOMIC DNA]</scope>
    <source>
        <strain evidence="3">Araruama</strain>
    </source>
</reference>
<sequence>MREIGMNNTCKPNFDIFISYRSENIHTVRPIAEHLMGCGIKVWFAEYKVLLKGRERFNKAIREGATNCSYGLCFTNDSYAQSEHCKKKCKCFWIALGHKIINICHPKQPLTLNKFPDLQKGNTFNYSDSIQVLKIIQSITGFDTGLSLDKNPIDRSKDIFFNKWY</sequence>
<accession>A0A1V1NSN4</accession>
<evidence type="ECO:0000313" key="2">
    <source>
        <dbReference type="EMBL" id="ETR65589.1"/>
    </source>
</evidence>
<protein>
    <recommendedName>
        <fullName evidence="1">TIR domain-containing protein</fullName>
    </recommendedName>
</protein>
<dbReference type="InterPro" id="IPR000157">
    <property type="entry name" value="TIR_dom"/>
</dbReference>
<feature type="domain" description="TIR" evidence="1">
    <location>
        <begin position="16"/>
        <end position="106"/>
    </location>
</feature>
<name>A0A1V1NSN4_9BACT</name>
<evidence type="ECO:0000259" key="1">
    <source>
        <dbReference type="Pfam" id="PF13676"/>
    </source>
</evidence>
<dbReference type="GO" id="GO:0007165">
    <property type="term" value="P:signal transduction"/>
    <property type="evidence" value="ECO:0007669"/>
    <property type="project" value="InterPro"/>
</dbReference>
<dbReference type="InterPro" id="IPR035897">
    <property type="entry name" value="Toll_tir_struct_dom_sf"/>
</dbReference>
<dbReference type="SUPFAM" id="SSF52200">
    <property type="entry name" value="Toll/Interleukin receptor TIR domain"/>
    <property type="match status" value="1"/>
</dbReference>
<dbReference type="EMBL" id="ATBP01002677">
    <property type="protein sequence ID" value="ETR65589.1"/>
    <property type="molecule type" value="Genomic_DNA"/>
</dbReference>
<evidence type="ECO:0000313" key="3">
    <source>
        <dbReference type="Proteomes" id="UP000189670"/>
    </source>
</evidence>